<dbReference type="EMBL" id="JYDT01000053">
    <property type="protein sequence ID" value="KRY87581.1"/>
    <property type="molecule type" value="Genomic_DNA"/>
</dbReference>
<keyword evidence="2" id="KW-1185">Reference proteome</keyword>
<evidence type="ECO:0000313" key="1">
    <source>
        <dbReference type="EMBL" id="KRY87581.1"/>
    </source>
</evidence>
<organism evidence="1 2">
    <name type="scientific">Trichinella pseudospiralis</name>
    <name type="common">Parasitic roundworm</name>
    <dbReference type="NCBI Taxonomy" id="6337"/>
    <lineage>
        <taxon>Eukaryota</taxon>
        <taxon>Metazoa</taxon>
        <taxon>Ecdysozoa</taxon>
        <taxon>Nematoda</taxon>
        <taxon>Enoplea</taxon>
        <taxon>Dorylaimia</taxon>
        <taxon>Trichinellida</taxon>
        <taxon>Trichinellidae</taxon>
        <taxon>Trichinella</taxon>
    </lineage>
</organism>
<dbReference type="Proteomes" id="UP000054995">
    <property type="component" value="Unassembled WGS sequence"/>
</dbReference>
<reference evidence="1 2" key="1">
    <citation type="submission" date="2015-01" db="EMBL/GenBank/DDBJ databases">
        <title>Evolution of Trichinella species and genotypes.</title>
        <authorList>
            <person name="Korhonen P.K."/>
            <person name="Edoardo P."/>
            <person name="Giuseppe L.R."/>
            <person name="Gasser R.B."/>
        </authorList>
    </citation>
    <scope>NUCLEOTIDE SEQUENCE [LARGE SCALE GENOMIC DNA]</scope>
    <source>
        <strain evidence="1">ISS470</strain>
    </source>
</reference>
<sequence length="133" mass="15491">MELLMSSSSAEPHLEQLQICIFNFRLLNTCRLKLGSQFWNISNFEQLPRFQHFCQTFKMDPSLSTVLRAFIIDWQQFHCTFVFTQFSKNVAIQDPTITDLKNFKYPPMSSSLTAVMQITRHTSTVDDKSEGEL</sequence>
<dbReference type="AlphaFoldDB" id="A0A0V1FNH8"/>
<name>A0A0V1FNH8_TRIPS</name>
<dbReference type="OrthoDB" id="5918441at2759"/>
<comment type="caution">
    <text evidence="1">The sequence shown here is derived from an EMBL/GenBank/DDBJ whole genome shotgun (WGS) entry which is preliminary data.</text>
</comment>
<protein>
    <submittedName>
        <fullName evidence="1">Uncharacterized protein</fullName>
    </submittedName>
</protein>
<evidence type="ECO:0000313" key="2">
    <source>
        <dbReference type="Proteomes" id="UP000054995"/>
    </source>
</evidence>
<gene>
    <name evidence="1" type="ORF">T4D_11023</name>
</gene>
<accession>A0A0V1FNH8</accession>
<proteinExistence type="predicted"/>